<gene>
    <name evidence="1" type="ORF">BU23DRAFT_636152</name>
</gene>
<dbReference type="AlphaFoldDB" id="A0A6A5VF20"/>
<protein>
    <submittedName>
        <fullName evidence="1">Uncharacterized protein</fullName>
    </submittedName>
</protein>
<accession>A0A6A5VF20</accession>
<dbReference type="Proteomes" id="UP000800036">
    <property type="component" value="Unassembled WGS sequence"/>
</dbReference>
<proteinExistence type="predicted"/>
<evidence type="ECO:0000313" key="2">
    <source>
        <dbReference type="Proteomes" id="UP000800036"/>
    </source>
</evidence>
<name>A0A6A5VF20_9PLEO</name>
<sequence length="236" mass="27118">MVNRAFNAEHGILSLLYAIQEILGEKDRDLANEFLTALNQRLPSASTVTHLPTAEDLRVRVPAMRQQIETYPRFLTSLDQWSSKYFHEKPPLGASGEPLRHPVDVVELERVWEMYGDDGFYVRCVPFLVGERGADGVQDYRYHNASRKQDIILKTRIGDLVEEYKLLEAVQAGSKDVDKLRDAQHKTGTNVVKDWRGNIIQFTITFDVQAAIAIEKQALRNNFVRRPDWSFWLGQC</sequence>
<organism evidence="1 2">
    <name type="scientific">Bimuria novae-zelandiae CBS 107.79</name>
    <dbReference type="NCBI Taxonomy" id="1447943"/>
    <lineage>
        <taxon>Eukaryota</taxon>
        <taxon>Fungi</taxon>
        <taxon>Dikarya</taxon>
        <taxon>Ascomycota</taxon>
        <taxon>Pezizomycotina</taxon>
        <taxon>Dothideomycetes</taxon>
        <taxon>Pleosporomycetidae</taxon>
        <taxon>Pleosporales</taxon>
        <taxon>Massarineae</taxon>
        <taxon>Didymosphaeriaceae</taxon>
        <taxon>Bimuria</taxon>
    </lineage>
</organism>
<evidence type="ECO:0000313" key="1">
    <source>
        <dbReference type="EMBL" id="KAF1974552.1"/>
    </source>
</evidence>
<reference evidence="1" key="1">
    <citation type="journal article" date="2020" name="Stud. Mycol.">
        <title>101 Dothideomycetes genomes: a test case for predicting lifestyles and emergence of pathogens.</title>
        <authorList>
            <person name="Haridas S."/>
            <person name="Albert R."/>
            <person name="Binder M."/>
            <person name="Bloem J."/>
            <person name="Labutti K."/>
            <person name="Salamov A."/>
            <person name="Andreopoulos B."/>
            <person name="Baker S."/>
            <person name="Barry K."/>
            <person name="Bills G."/>
            <person name="Bluhm B."/>
            <person name="Cannon C."/>
            <person name="Castanera R."/>
            <person name="Culley D."/>
            <person name="Daum C."/>
            <person name="Ezra D."/>
            <person name="Gonzalez J."/>
            <person name="Henrissat B."/>
            <person name="Kuo A."/>
            <person name="Liang C."/>
            <person name="Lipzen A."/>
            <person name="Lutzoni F."/>
            <person name="Magnuson J."/>
            <person name="Mondo S."/>
            <person name="Nolan M."/>
            <person name="Ohm R."/>
            <person name="Pangilinan J."/>
            <person name="Park H.-J."/>
            <person name="Ramirez L."/>
            <person name="Alfaro M."/>
            <person name="Sun H."/>
            <person name="Tritt A."/>
            <person name="Yoshinaga Y."/>
            <person name="Zwiers L.-H."/>
            <person name="Turgeon B."/>
            <person name="Goodwin S."/>
            <person name="Spatafora J."/>
            <person name="Crous P."/>
            <person name="Grigoriev I."/>
        </authorList>
    </citation>
    <scope>NUCLEOTIDE SEQUENCE</scope>
    <source>
        <strain evidence="1">CBS 107.79</strain>
    </source>
</reference>
<keyword evidence="2" id="KW-1185">Reference proteome</keyword>
<dbReference type="EMBL" id="ML976674">
    <property type="protein sequence ID" value="KAF1974552.1"/>
    <property type="molecule type" value="Genomic_DNA"/>
</dbReference>